<proteinExistence type="predicted"/>
<dbReference type="InterPro" id="IPR005149">
    <property type="entry name" value="Tscrpt_reg_PadR_N"/>
</dbReference>
<feature type="domain" description="Transcription regulator PadR N-terminal" evidence="1">
    <location>
        <begin position="20"/>
        <end position="79"/>
    </location>
</feature>
<keyword evidence="2" id="KW-0614">Plasmid</keyword>
<gene>
    <name evidence="2" type="ordered locus">HacjB3_15526</name>
    <name evidence="3" type="ORF">C497_01730</name>
</gene>
<dbReference type="Proteomes" id="UP000011645">
    <property type="component" value="Unassembled WGS sequence"/>
</dbReference>
<evidence type="ECO:0000259" key="1">
    <source>
        <dbReference type="Pfam" id="PF03551"/>
    </source>
</evidence>
<geneLocation type="plasmid" evidence="2 4">
    <name>1</name>
</geneLocation>
<sequence length="95" mass="10726">MNKLTSFQRDSLWIIAGLSKPNGVTIKDELEAYYDTAIQAGRLYPNLDTLVNKGLARKDKVDGRTNAYILTDHGHRALDARCKWIETYLNGIADE</sequence>
<dbReference type="AlphaFoldDB" id="D8JB12"/>
<dbReference type="Proteomes" id="UP000000390">
    <property type="component" value="Plasmid 1"/>
</dbReference>
<evidence type="ECO:0000313" key="3">
    <source>
        <dbReference type="EMBL" id="ELY41440.1"/>
    </source>
</evidence>
<evidence type="ECO:0000313" key="5">
    <source>
        <dbReference type="Proteomes" id="UP000011645"/>
    </source>
</evidence>
<dbReference type="GeneID" id="9420910"/>
<accession>D8JB12</accession>
<dbReference type="KEGG" id="hje:HacjB3_15526"/>
<reference evidence="3 5" key="2">
    <citation type="journal article" date="2014" name="PLoS Genet.">
        <title>Phylogenetically driven sequencing of extremely halophilic archaea reveals strategies for static and dynamic osmo-response.</title>
        <authorList>
            <person name="Becker E.A."/>
            <person name="Seitzer P.M."/>
            <person name="Tritt A."/>
            <person name="Larsen D."/>
            <person name="Krusor M."/>
            <person name="Yao A.I."/>
            <person name="Wu D."/>
            <person name="Madern D."/>
            <person name="Eisen J.A."/>
            <person name="Darling A.E."/>
            <person name="Facciotti M.T."/>
        </authorList>
    </citation>
    <scope>NUCLEOTIDE SEQUENCE [LARGE SCALE GENOMIC DNA]</scope>
    <source>
        <strain evidence="3">B3</strain>
        <strain evidence="5">DSM 18796 / CECT 7217 / JCM 14584 / KCTC 4019 / B3</strain>
    </source>
</reference>
<dbReference type="EMBL" id="CP002063">
    <property type="protein sequence ID" value="ADJ16465.1"/>
    <property type="molecule type" value="Genomic_DNA"/>
</dbReference>
<evidence type="ECO:0000313" key="4">
    <source>
        <dbReference type="Proteomes" id="UP000000390"/>
    </source>
</evidence>
<dbReference type="Gene3D" id="1.10.10.10">
    <property type="entry name" value="Winged helix-like DNA-binding domain superfamily/Winged helix DNA-binding domain"/>
    <property type="match status" value="1"/>
</dbReference>
<dbReference type="Pfam" id="PF03551">
    <property type="entry name" value="PadR"/>
    <property type="match status" value="1"/>
</dbReference>
<name>D8JB12_HALJB</name>
<dbReference type="PATRIC" id="fig|795797.18.peg.3085"/>
<reference evidence="2 4" key="1">
    <citation type="journal article" date="2010" name="J. Bacteriol.">
        <title>Complete genome sequence of Halalkalicoccus jeotgali B3(T), an extremely halophilic archaeon.</title>
        <authorList>
            <person name="Roh S.W."/>
            <person name="Nam Y.D."/>
            <person name="Nam S.H."/>
            <person name="Choi S.H."/>
            <person name="Park H.S."/>
            <person name="Bae J.W."/>
        </authorList>
    </citation>
    <scope>NUCLEOTIDE SEQUENCE [LARGE SCALE GENOMIC DNA]</scope>
    <source>
        <strain evidence="2">B3</strain>
        <strain evidence="4">DSM 18796 / CECT 7217 / JCM 14584 / KCTC 4019 / B3</strain>
        <plasmid evidence="4">1</plasmid>
    </source>
</reference>
<dbReference type="RefSeq" id="WP_008414007.1">
    <property type="nucleotide sequence ID" value="NC_014298.1"/>
</dbReference>
<dbReference type="InterPro" id="IPR036388">
    <property type="entry name" value="WH-like_DNA-bd_sf"/>
</dbReference>
<protein>
    <submittedName>
        <fullName evidence="2">PadR like DNA binding protein</fullName>
    </submittedName>
</protein>
<dbReference type="InterPro" id="IPR036390">
    <property type="entry name" value="WH_DNA-bd_sf"/>
</dbReference>
<dbReference type="OrthoDB" id="256498at2157"/>
<dbReference type="SUPFAM" id="SSF46785">
    <property type="entry name" value="Winged helix' DNA-binding domain"/>
    <property type="match status" value="1"/>
</dbReference>
<dbReference type="eggNOG" id="arCOG00005">
    <property type="taxonomic scope" value="Archaea"/>
</dbReference>
<keyword evidence="5" id="KW-1185">Reference proteome</keyword>
<dbReference type="EMBL" id="AOHV01000005">
    <property type="protein sequence ID" value="ELY41440.1"/>
    <property type="molecule type" value="Genomic_DNA"/>
</dbReference>
<organism evidence="2 4">
    <name type="scientific">Halalkalicoccus jeotgali (strain DSM 18796 / CECT 7217 / JCM 14584 / KCTC 4019 / B3)</name>
    <dbReference type="NCBI Taxonomy" id="795797"/>
    <lineage>
        <taxon>Archaea</taxon>
        <taxon>Methanobacteriati</taxon>
        <taxon>Methanobacteriota</taxon>
        <taxon>Stenosarchaea group</taxon>
        <taxon>Halobacteria</taxon>
        <taxon>Halobacteriales</taxon>
        <taxon>Halococcaceae</taxon>
        <taxon>Halalkalicoccus</taxon>
    </lineage>
</organism>
<evidence type="ECO:0000313" key="2">
    <source>
        <dbReference type="EMBL" id="ADJ16465.1"/>
    </source>
</evidence>
<dbReference type="HOGENOM" id="CLU_151709_0_0_2"/>